<sequence length="39" mass="4227">MNFAMSGSNESIGEGEGGLVATWQLDHEYGGKRQEMDHG</sequence>
<keyword evidence="2" id="KW-1185">Reference proteome</keyword>
<name>G6EFW7_9SPHN</name>
<dbReference type="PATRIC" id="fig|1088721.3.peg.3194"/>
<proteinExistence type="predicted"/>
<organism evidence="1 2">
    <name type="scientific">Novosphingobium pentaromativorans US6-1</name>
    <dbReference type="NCBI Taxonomy" id="1088721"/>
    <lineage>
        <taxon>Bacteria</taxon>
        <taxon>Pseudomonadati</taxon>
        <taxon>Pseudomonadota</taxon>
        <taxon>Alphaproteobacteria</taxon>
        <taxon>Sphingomonadales</taxon>
        <taxon>Sphingomonadaceae</taxon>
        <taxon>Novosphingobium</taxon>
    </lineage>
</organism>
<gene>
    <name evidence="1" type="ORF">NSU_3238</name>
</gene>
<comment type="caution">
    <text evidence="1">The sequence shown here is derived from an EMBL/GenBank/DDBJ whole genome shotgun (WGS) entry which is preliminary data.</text>
</comment>
<dbReference type="Proteomes" id="UP000004030">
    <property type="component" value="Unassembled WGS sequence"/>
</dbReference>
<accession>G6EFW7</accession>
<dbReference type="AlphaFoldDB" id="G6EFW7"/>
<dbReference type="EMBL" id="AGFM01000054">
    <property type="protein sequence ID" value="EHJ59656.1"/>
    <property type="molecule type" value="Genomic_DNA"/>
</dbReference>
<protein>
    <submittedName>
        <fullName evidence="1">Uncharacterized protein</fullName>
    </submittedName>
</protein>
<evidence type="ECO:0000313" key="2">
    <source>
        <dbReference type="Proteomes" id="UP000004030"/>
    </source>
</evidence>
<reference evidence="1 2" key="1">
    <citation type="journal article" date="2012" name="J. Bacteriol.">
        <title>Genome sequence of benzo(a)pyrene-degrading bacterium Novosphingobium pentaromativorans US6-1.</title>
        <authorList>
            <person name="Luo Y.R."/>
            <person name="Kang S.G."/>
            <person name="Kim S.J."/>
            <person name="Kim M.R."/>
            <person name="Li N."/>
            <person name="Lee J.H."/>
            <person name="Kwon K.K."/>
        </authorList>
    </citation>
    <scope>NUCLEOTIDE SEQUENCE [LARGE SCALE GENOMIC DNA]</scope>
    <source>
        <strain evidence="1 2">US6-1</strain>
    </source>
</reference>
<evidence type="ECO:0000313" key="1">
    <source>
        <dbReference type="EMBL" id="EHJ59656.1"/>
    </source>
</evidence>